<feature type="compositionally biased region" description="Low complexity" evidence="1">
    <location>
        <begin position="154"/>
        <end position="166"/>
    </location>
</feature>
<keyword evidence="2" id="KW-0732">Signal</keyword>
<feature type="chain" id="PRO_5046059823" evidence="2">
    <location>
        <begin position="33"/>
        <end position="198"/>
    </location>
</feature>
<feature type="region of interest" description="Disordered" evidence="1">
    <location>
        <begin position="140"/>
        <end position="178"/>
    </location>
</feature>
<accession>A0ABP2DT82</accession>
<feature type="signal peptide" evidence="2">
    <location>
        <begin position="1"/>
        <end position="32"/>
    </location>
</feature>
<gene>
    <name evidence="3" type="ORF">HMPREF0293_1116</name>
</gene>
<protein>
    <submittedName>
        <fullName evidence="3">Uncharacterized protein</fullName>
    </submittedName>
</protein>
<comment type="caution">
    <text evidence="3">The sequence shown here is derived from an EMBL/GenBank/DDBJ whole genome shotgun (WGS) entry which is preliminary data.</text>
</comment>
<sequence>MGESPMHQRSALLLVCVSTLVPLTFTQPVALAEPAPATANQVQPQGLHLLYSDTDVLTGQKAGYSLQYVGADGERADRIHGNVTVTIDGAKTAYTARFNHGFAIFKNITWDTPSTEAHTLEFTATADDGTILGTVKASTRVQQAPPPEPEPDASTSSLLSSGISLTPGNPDPSTVSENTKYYMEYARELEKQLAKLGK</sequence>
<evidence type="ECO:0000256" key="2">
    <source>
        <dbReference type="SAM" id="SignalP"/>
    </source>
</evidence>
<keyword evidence="4" id="KW-1185">Reference proteome</keyword>
<dbReference type="Proteomes" id="UP000006237">
    <property type="component" value="Unassembled WGS sequence"/>
</dbReference>
<dbReference type="EMBL" id="ACHF01000029">
    <property type="protein sequence ID" value="EEI63212.1"/>
    <property type="molecule type" value="Genomic_DNA"/>
</dbReference>
<evidence type="ECO:0000256" key="1">
    <source>
        <dbReference type="SAM" id="MobiDB-lite"/>
    </source>
</evidence>
<organism evidence="3 4">
    <name type="scientific">Corynebacterium glucuronolyticum ATCC 51866</name>
    <dbReference type="NCBI Taxonomy" id="548478"/>
    <lineage>
        <taxon>Bacteria</taxon>
        <taxon>Bacillati</taxon>
        <taxon>Actinomycetota</taxon>
        <taxon>Actinomycetes</taxon>
        <taxon>Mycobacteriales</taxon>
        <taxon>Corynebacteriaceae</taxon>
        <taxon>Corynebacterium</taxon>
    </lineage>
</organism>
<name>A0ABP2DT82_9CORY</name>
<evidence type="ECO:0000313" key="3">
    <source>
        <dbReference type="EMBL" id="EEI63212.1"/>
    </source>
</evidence>
<reference evidence="3 4" key="1">
    <citation type="submission" date="2009-01" db="EMBL/GenBank/DDBJ databases">
        <authorList>
            <person name="Qin X."/>
            <person name="Bachman B."/>
            <person name="Battles P."/>
            <person name="Bell A."/>
            <person name="Bess C."/>
            <person name="Bickham C."/>
            <person name="Chaboub L."/>
            <person name="Chen D."/>
            <person name="Coyle M."/>
            <person name="Deiros D.R."/>
            <person name="Dinh H."/>
            <person name="Forbes L."/>
            <person name="Fowler G."/>
            <person name="Francisco L."/>
            <person name="Fu Q."/>
            <person name="Gubbala S."/>
            <person name="Hale W."/>
            <person name="Han Y."/>
            <person name="Hemphill L."/>
            <person name="Highlander S.K."/>
            <person name="Hirani K."/>
            <person name="Hogues M."/>
            <person name="Jackson L."/>
            <person name="Jakkamsetti A."/>
            <person name="Javaid M."/>
            <person name="Jiang H."/>
            <person name="Korchina V."/>
            <person name="Kovar C."/>
            <person name="Lara F."/>
            <person name="Lee S."/>
            <person name="Mata R."/>
            <person name="Mathew T."/>
            <person name="Moen C."/>
            <person name="Morales K."/>
            <person name="Munidasa M."/>
            <person name="Nazareth L."/>
            <person name="Ngo R."/>
            <person name="Nguyen L."/>
            <person name="Okwuonu G."/>
            <person name="Ongeri F."/>
            <person name="Patil S."/>
            <person name="Petrosino J."/>
            <person name="Pham C."/>
            <person name="Pham P."/>
            <person name="Pu L.-L."/>
            <person name="Puazo M."/>
            <person name="Raj R."/>
            <person name="Reid J."/>
            <person name="Rouhana J."/>
            <person name="Saada N."/>
            <person name="Shang Y."/>
            <person name="Simmons D."/>
            <person name="Thornton R."/>
            <person name="Warren J."/>
            <person name="Weissenberger G."/>
            <person name="Zhang J."/>
            <person name="Zhang L."/>
            <person name="Zhou C."/>
            <person name="Zhu D."/>
            <person name="Muzny D."/>
            <person name="Worley K."/>
            <person name="Gibbs R."/>
        </authorList>
    </citation>
    <scope>NUCLEOTIDE SEQUENCE [LARGE SCALE GENOMIC DNA]</scope>
    <source>
        <strain evidence="3 4">ATCC 51866</strain>
    </source>
</reference>
<evidence type="ECO:0000313" key="4">
    <source>
        <dbReference type="Proteomes" id="UP000006237"/>
    </source>
</evidence>
<proteinExistence type="predicted"/>